<keyword evidence="1" id="KW-0812">Transmembrane</keyword>
<keyword evidence="1" id="KW-1133">Transmembrane helix</keyword>
<protein>
    <recommendedName>
        <fullName evidence="4">DUF1232 domain-containing protein</fullName>
    </recommendedName>
</protein>
<gene>
    <name evidence="2" type="ORF">J34TS1_37920</name>
</gene>
<comment type="caution">
    <text evidence="2">The sequence shown here is derived from an EMBL/GenBank/DDBJ whole genome shotgun (WGS) entry which is preliminary data.</text>
</comment>
<evidence type="ECO:0000313" key="3">
    <source>
        <dbReference type="Proteomes" id="UP000682811"/>
    </source>
</evidence>
<feature type="transmembrane region" description="Helical" evidence="1">
    <location>
        <begin position="52"/>
        <end position="69"/>
    </location>
</feature>
<evidence type="ECO:0000313" key="2">
    <source>
        <dbReference type="EMBL" id="GIO49027.1"/>
    </source>
</evidence>
<dbReference type="EMBL" id="BORT01000018">
    <property type="protein sequence ID" value="GIO49027.1"/>
    <property type="molecule type" value="Genomic_DNA"/>
</dbReference>
<accession>A0A919YIN1</accession>
<organism evidence="2 3">
    <name type="scientific">Paenibacillus azoreducens</name>
    <dbReference type="NCBI Taxonomy" id="116718"/>
    <lineage>
        <taxon>Bacteria</taxon>
        <taxon>Bacillati</taxon>
        <taxon>Bacillota</taxon>
        <taxon>Bacilli</taxon>
        <taxon>Bacillales</taxon>
        <taxon>Paenibacillaceae</taxon>
        <taxon>Paenibacillus</taxon>
    </lineage>
</organism>
<evidence type="ECO:0000256" key="1">
    <source>
        <dbReference type="SAM" id="Phobius"/>
    </source>
</evidence>
<sequence>MKWRKLLSIRYWSYMTRQSWRYLAATQVSLADKLLFLVPVLLYWVLPDVMPFVPIDDIGVTLLVMNWFVSRMNKKYPSLTTHDPAAPPKSRR</sequence>
<keyword evidence="3" id="KW-1185">Reference proteome</keyword>
<dbReference type="Proteomes" id="UP000682811">
    <property type="component" value="Unassembled WGS sequence"/>
</dbReference>
<name>A0A919YIN1_9BACL</name>
<keyword evidence="1" id="KW-0472">Membrane</keyword>
<proteinExistence type="predicted"/>
<feature type="transmembrane region" description="Helical" evidence="1">
    <location>
        <begin position="20"/>
        <end position="46"/>
    </location>
</feature>
<dbReference type="AlphaFoldDB" id="A0A919YIN1"/>
<dbReference type="RefSeq" id="WP_212979604.1">
    <property type="nucleotide sequence ID" value="NZ_AP025343.1"/>
</dbReference>
<reference evidence="2 3" key="1">
    <citation type="submission" date="2021-03" db="EMBL/GenBank/DDBJ databases">
        <title>Antimicrobial resistance genes in bacteria isolated from Japanese honey, and their potential for conferring macrolide and lincosamide resistance in the American foulbrood pathogen Paenibacillus larvae.</title>
        <authorList>
            <person name="Okamoto M."/>
            <person name="Kumagai M."/>
            <person name="Kanamori H."/>
            <person name="Takamatsu D."/>
        </authorList>
    </citation>
    <scope>NUCLEOTIDE SEQUENCE [LARGE SCALE GENOMIC DNA]</scope>
    <source>
        <strain evidence="2 3">J34TS1</strain>
    </source>
</reference>
<evidence type="ECO:0008006" key="4">
    <source>
        <dbReference type="Google" id="ProtNLM"/>
    </source>
</evidence>